<dbReference type="PIRSF" id="PIRSF033367">
    <property type="entry name" value="UCP033367_VanZ"/>
    <property type="match status" value="1"/>
</dbReference>
<dbReference type="RefSeq" id="WP_104841411.1">
    <property type="nucleotide sequence ID" value="NZ_CP024310.1"/>
</dbReference>
<proteinExistence type="predicted"/>
<evidence type="ECO:0000256" key="1">
    <source>
        <dbReference type="SAM" id="Phobius"/>
    </source>
</evidence>
<keyword evidence="2" id="KW-0614">Plasmid</keyword>
<dbReference type="Proteomes" id="UP000239340">
    <property type="component" value="Plasmid pSfreNXT3c"/>
</dbReference>
<dbReference type="InterPro" id="IPR017015">
    <property type="entry name" value="UCP033367_VanZ"/>
</dbReference>
<dbReference type="AlphaFoldDB" id="A0A2L0HGD1"/>
<keyword evidence="1" id="KW-1133">Transmembrane helix</keyword>
<gene>
    <name evidence="2" type="ORF">NXT3_PC00638</name>
</gene>
<accession>A0A2L0HGD1</accession>
<name>A0A2L0HGD1_RHIFR</name>
<keyword evidence="1" id="KW-0472">Membrane</keyword>
<geneLocation type="plasmid" evidence="3">
    <name>psfrenxt3c</name>
</geneLocation>
<dbReference type="EMBL" id="CP024310">
    <property type="protein sequence ID" value="AUX79799.1"/>
    <property type="molecule type" value="Genomic_DNA"/>
</dbReference>
<evidence type="ECO:0000313" key="3">
    <source>
        <dbReference type="Proteomes" id="UP000239340"/>
    </source>
</evidence>
<protein>
    <submittedName>
        <fullName evidence="2">VanZ-like protein</fullName>
    </submittedName>
</protein>
<feature type="transmembrane region" description="Helical" evidence="1">
    <location>
        <begin position="59"/>
        <end position="78"/>
    </location>
</feature>
<sequence>MNFRRAAAILAWFLLALIAFSTLSPIAMRPHIGTWVHLERFGAYGLIGFLFAAAYPQRIALVLGLVLGAAVGFELLQMLSADRHARVTDLAVKLAGGGCGAGAAWYAARCGRQLRDWRSKPKLKPSQVESSA</sequence>
<organism evidence="2 3">
    <name type="scientific">Rhizobium fredii</name>
    <name type="common">Sinorhizobium fredii</name>
    <dbReference type="NCBI Taxonomy" id="380"/>
    <lineage>
        <taxon>Bacteria</taxon>
        <taxon>Pseudomonadati</taxon>
        <taxon>Pseudomonadota</taxon>
        <taxon>Alphaproteobacteria</taxon>
        <taxon>Hyphomicrobiales</taxon>
        <taxon>Rhizobiaceae</taxon>
        <taxon>Sinorhizobium/Ensifer group</taxon>
        <taxon>Sinorhizobium</taxon>
    </lineage>
</organism>
<evidence type="ECO:0000313" key="2">
    <source>
        <dbReference type="EMBL" id="AUX79799.1"/>
    </source>
</evidence>
<keyword evidence="1" id="KW-0812">Transmembrane</keyword>
<reference evidence="2 3" key="1">
    <citation type="submission" date="2017-10" db="EMBL/GenBank/DDBJ databases">
        <title>Analysis of the genome sequences of Rhizobium populations associated to common bean (phaseolus vulgaris).</title>
        <authorList>
            <person name="Bustos P."/>
            <person name="Santamaria R.I."/>
            <person name="Miranda-Sanchez F."/>
            <person name="Perez-Carrascal O."/>
            <person name="Juarez S."/>
            <person name="Lozano L."/>
            <person name="Martinez-Flores I."/>
            <person name="Vinuesa P."/>
            <person name="Martinez-Romero E."/>
            <person name="Cevallos M.A."/>
            <person name="Romero D."/>
            <person name="Davila G."/>
            <person name="Gonzalez V."/>
        </authorList>
    </citation>
    <scope>NUCLEOTIDE SEQUENCE [LARGE SCALE GENOMIC DNA]</scope>
    <source>
        <strain evidence="2 3">NXT3</strain>
        <plasmid evidence="3">Plasmid psfrenxt3c</plasmid>
    </source>
</reference>